<dbReference type="PANTHER" id="PTHR46652">
    <property type="entry name" value="LEUCINE-RICH REPEAT AND IQ DOMAIN-CONTAINING PROTEIN 1-RELATED"/>
    <property type="match status" value="1"/>
</dbReference>
<dbReference type="Gene3D" id="2.60.40.1850">
    <property type="match status" value="1"/>
</dbReference>
<dbReference type="InterPro" id="IPR025875">
    <property type="entry name" value="Leu-rich_rpt_4"/>
</dbReference>
<evidence type="ECO:0000256" key="3">
    <source>
        <dbReference type="ARBA" id="ARBA00022614"/>
    </source>
</evidence>
<dbReference type="NCBIfam" id="TIGR01167">
    <property type="entry name" value="LPXTG_anchor"/>
    <property type="match status" value="1"/>
</dbReference>
<evidence type="ECO:0000256" key="4">
    <source>
        <dbReference type="ARBA" id="ARBA00022729"/>
    </source>
</evidence>
<keyword evidence="6" id="KW-0175">Coiled coil</keyword>
<dbReference type="InterPro" id="IPR014755">
    <property type="entry name" value="Cu-Rt/internalin_Ig-like"/>
</dbReference>
<feature type="domain" description="NEAT" evidence="10">
    <location>
        <begin position="44"/>
        <end position="168"/>
    </location>
</feature>
<evidence type="ECO:0000313" key="12">
    <source>
        <dbReference type="Proteomes" id="UP000192932"/>
    </source>
</evidence>
<evidence type="ECO:0000256" key="6">
    <source>
        <dbReference type="SAM" id="Coils"/>
    </source>
</evidence>
<keyword evidence="5" id="KW-0677">Repeat</keyword>
<feature type="region of interest" description="Disordered" evidence="7">
    <location>
        <begin position="811"/>
        <end position="1035"/>
    </location>
</feature>
<dbReference type="InterPro" id="IPR001611">
    <property type="entry name" value="Leu-rich_rpt"/>
</dbReference>
<dbReference type="SUPFAM" id="SSF52075">
    <property type="entry name" value="Outer arm dynein light chain 1"/>
    <property type="match status" value="1"/>
</dbReference>
<name>A0A1W6A3A3_BACMY</name>
<dbReference type="Pfam" id="PF12799">
    <property type="entry name" value="LRR_4"/>
    <property type="match status" value="2"/>
</dbReference>
<dbReference type="CDD" id="cd06920">
    <property type="entry name" value="NEAT"/>
    <property type="match status" value="1"/>
</dbReference>
<keyword evidence="8" id="KW-0472">Membrane</keyword>
<comment type="similarity">
    <text evidence="2">Belongs to the internalin family.</text>
</comment>
<accession>A0A1W6A3A3</accession>
<dbReference type="EMBL" id="CP020743">
    <property type="protein sequence ID" value="ARJ20301.1"/>
    <property type="molecule type" value="Genomic_DNA"/>
</dbReference>
<proteinExistence type="inferred from homology"/>
<dbReference type="Pfam" id="PF08191">
    <property type="entry name" value="LRR_adjacent"/>
    <property type="match status" value="2"/>
</dbReference>
<feature type="signal peptide" evidence="9">
    <location>
        <begin position="1"/>
        <end position="31"/>
    </location>
</feature>
<dbReference type="GO" id="GO:0030313">
    <property type="term" value="C:cell envelope"/>
    <property type="evidence" value="ECO:0007669"/>
    <property type="project" value="UniProtKB-SubCell"/>
</dbReference>
<feature type="transmembrane region" description="Helical" evidence="8">
    <location>
        <begin position="1037"/>
        <end position="1054"/>
    </location>
</feature>
<feature type="compositionally biased region" description="Basic and acidic residues" evidence="7">
    <location>
        <begin position="1005"/>
        <end position="1023"/>
    </location>
</feature>
<dbReference type="Pfam" id="PF13855">
    <property type="entry name" value="LRR_8"/>
    <property type="match status" value="1"/>
</dbReference>
<evidence type="ECO:0000256" key="9">
    <source>
        <dbReference type="SAM" id="SignalP"/>
    </source>
</evidence>
<feature type="compositionally biased region" description="Basic and acidic residues" evidence="7">
    <location>
        <begin position="811"/>
        <end position="980"/>
    </location>
</feature>
<organism evidence="11 12">
    <name type="scientific">Bacillus mycoides</name>
    <dbReference type="NCBI Taxonomy" id="1405"/>
    <lineage>
        <taxon>Bacteria</taxon>
        <taxon>Bacillati</taxon>
        <taxon>Bacillota</taxon>
        <taxon>Bacilli</taxon>
        <taxon>Bacillales</taxon>
        <taxon>Bacillaceae</taxon>
        <taxon>Bacillus</taxon>
        <taxon>Bacillus cereus group</taxon>
    </lineage>
</organism>
<gene>
    <name evidence="11" type="ORF">B7492_03105</name>
</gene>
<reference evidence="11 12" key="1">
    <citation type="submission" date="2017-04" db="EMBL/GenBank/DDBJ databases">
        <title>The Characteristic of a Fine Plant Growth-Promoting Rhizobacteria Bacillus mycoides Gnyt1 and its Whole Genome Sequencing Analysis.</title>
        <authorList>
            <person name="Li J.H."/>
            <person name="Yao T."/>
        </authorList>
    </citation>
    <scope>NUCLEOTIDE SEQUENCE [LARGE SCALE GENOMIC DNA]</scope>
    <source>
        <strain evidence="11 12">Gnyt1</strain>
    </source>
</reference>
<dbReference type="InterPro" id="IPR050836">
    <property type="entry name" value="SDS22/Internalin_LRR"/>
</dbReference>
<protein>
    <submittedName>
        <fullName evidence="11">Internalin</fullName>
    </submittedName>
</protein>
<dbReference type="InterPro" id="IPR012569">
    <property type="entry name" value="Inl_IR"/>
</dbReference>
<dbReference type="InterPro" id="IPR006635">
    <property type="entry name" value="NEAT_dom"/>
</dbReference>
<dbReference type="Gene3D" id="2.60.40.1220">
    <property type="match status" value="2"/>
</dbReference>
<keyword evidence="8" id="KW-0812">Transmembrane</keyword>
<dbReference type="InterPro" id="IPR037250">
    <property type="entry name" value="NEAT_dom_sf"/>
</dbReference>
<dbReference type="InterPro" id="IPR032675">
    <property type="entry name" value="LRR_dom_sf"/>
</dbReference>
<evidence type="ECO:0000313" key="11">
    <source>
        <dbReference type="EMBL" id="ARJ20301.1"/>
    </source>
</evidence>
<dbReference type="PANTHER" id="PTHR46652:SF3">
    <property type="entry name" value="LEUCINE-RICH REPEAT-CONTAINING PROTEIN 9"/>
    <property type="match status" value="1"/>
</dbReference>
<evidence type="ECO:0000256" key="7">
    <source>
        <dbReference type="SAM" id="MobiDB-lite"/>
    </source>
</evidence>
<evidence type="ECO:0000256" key="5">
    <source>
        <dbReference type="ARBA" id="ARBA00022737"/>
    </source>
</evidence>
<evidence type="ECO:0000256" key="1">
    <source>
        <dbReference type="ARBA" id="ARBA00004196"/>
    </source>
</evidence>
<keyword evidence="3" id="KW-0433">Leucine-rich repeat</keyword>
<keyword evidence="4 9" id="KW-0732">Signal</keyword>
<sequence length="1061" mass="119098">MERNKRKHINAMIIAAALSLPFATYSTPALAAVAIEANKTGYALEDGTYDAVIKAYKDKTNEESMAAVYIKNPKLTIENGKKIVTATLSDSDFFEYLKTEDIDTPGVFHDVKVISEDKKKNGTKIIQFEVGELGKRYNMQMHIYIPTMAYDNKYQVQFEVNALNLENNVPKDQKENKEDKVDQQDESANVIVDKKLQQHINKYNLERKNINEPITKEDLLKIKTLSIYSGEGINEIAGLEYMTNLEKLTLRESNVTDISVISGLRHLKYLDLSSNLIESIQPVSKLENLDMLFLRDNKIADLTPLSQMKKIKILDLIGNNIKDLTPLFTVLSLEEVYLANNQISNLSGIEKLKNVKLLWIGNNKISDVEPISKMSNLIELEIADSEIKDISSLSKLVKIQVLNLEENYISDISPLSNLTNLHEINLGANEISDIKSVEELGKRTSIDIQRQKIFLDEASVDEEIKIPVYNFKGEPLQNIKLKSEGATLSNGFIKWNSPGEKIYEFKLDTNSAESKIRFNGMVVQNIVEKQKESENLILDKTLQQHINKENFGRENLNAPITKEDLLQIKTLEILKEKGKELKDLTGLEYMTNLENLTLEGVGLKNIEFISNLKQLKDVNVSHNKIEDITPLSSLENLQWLNLADNHIKDVSVLGSMLDLFSLKLAGNEIRDVRPLIQLGQWFSIDAGRQKIILNEAKVNEEIQVPVYDLEGETIENIKLTSEGGTFNNGVMKWSTPGEKVYKFDLDSDETSISFNGTVIQNIVEKEEVTEPTKEVEEIKEEVKEPVKEVEEIKEEVKEPVKEVEETKEEVKEPVKEVAGTKEEVKEPAKEVAGTKEEVKEPVKEVAGTKEEVKEPVKEVAGTKEEVKEPAKEVAGTKEEVKEPVKEVAGTKEEVKEPVKEVAGTKEEVKEPAKEVAGTKEEVKEPVKEVAGTKEEVKEPVKEIEETKEEVKEPAKEVAGTKEEVKEPAKEVAGTKEEVKESATGLDQEPKGNNQVGPVKVVGQESAKEKDSNKQHANKQEENQKSLAATGGQANTPTLLSGLALVLSALSMFVFRKRLFKK</sequence>
<evidence type="ECO:0000256" key="8">
    <source>
        <dbReference type="SAM" id="Phobius"/>
    </source>
</evidence>
<evidence type="ECO:0000259" key="10">
    <source>
        <dbReference type="PROSITE" id="PS50978"/>
    </source>
</evidence>
<dbReference type="SMART" id="SM00369">
    <property type="entry name" value="LRR_TYP"/>
    <property type="match status" value="7"/>
</dbReference>
<dbReference type="Gene3D" id="3.80.10.10">
    <property type="entry name" value="Ribonuclease Inhibitor"/>
    <property type="match status" value="2"/>
</dbReference>
<dbReference type="AlphaFoldDB" id="A0A1W6A3A3"/>
<dbReference type="SMART" id="SM00725">
    <property type="entry name" value="NEAT"/>
    <property type="match status" value="1"/>
</dbReference>
<dbReference type="SMART" id="SM00365">
    <property type="entry name" value="LRR_SD22"/>
    <property type="match status" value="9"/>
</dbReference>
<dbReference type="InterPro" id="IPR014756">
    <property type="entry name" value="Ig_E-set"/>
</dbReference>
<keyword evidence="8" id="KW-1133">Transmembrane helix</keyword>
<dbReference type="SUPFAM" id="SSF158911">
    <property type="entry name" value="NEAT domain-like"/>
    <property type="match status" value="1"/>
</dbReference>
<feature type="chain" id="PRO_5012348367" evidence="9">
    <location>
        <begin position="32"/>
        <end position="1061"/>
    </location>
</feature>
<dbReference type="Proteomes" id="UP000192932">
    <property type="component" value="Chromosome"/>
</dbReference>
<dbReference type="PROSITE" id="PS51450">
    <property type="entry name" value="LRR"/>
    <property type="match status" value="8"/>
</dbReference>
<feature type="coiled-coil region" evidence="6">
    <location>
        <begin position="775"/>
        <end position="809"/>
    </location>
</feature>
<comment type="subcellular location">
    <subcellularLocation>
        <location evidence="1">Cell envelope</location>
    </subcellularLocation>
</comment>
<dbReference type="SUPFAM" id="SSF58104">
    <property type="entry name" value="Methyl-accepting chemotaxis protein (MCP) signaling domain"/>
    <property type="match status" value="1"/>
</dbReference>
<dbReference type="SUPFAM" id="SSF81296">
    <property type="entry name" value="E set domains"/>
    <property type="match status" value="2"/>
</dbReference>
<dbReference type="Gene3D" id="1.10.287.950">
    <property type="entry name" value="Methyl-accepting chemotaxis protein"/>
    <property type="match status" value="1"/>
</dbReference>
<dbReference type="RefSeq" id="WP_085308993.1">
    <property type="nucleotide sequence ID" value="NZ_CP020743.1"/>
</dbReference>
<dbReference type="PROSITE" id="PS50978">
    <property type="entry name" value="NEAT"/>
    <property type="match status" value="1"/>
</dbReference>
<dbReference type="SUPFAM" id="SSF52058">
    <property type="entry name" value="L domain-like"/>
    <property type="match status" value="1"/>
</dbReference>
<evidence type="ECO:0000256" key="2">
    <source>
        <dbReference type="ARBA" id="ARBA00009432"/>
    </source>
</evidence>
<dbReference type="Pfam" id="PF05031">
    <property type="entry name" value="NEAT"/>
    <property type="match status" value="1"/>
</dbReference>
<dbReference type="InterPro" id="IPR003591">
    <property type="entry name" value="Leu-rich_rpt_typical-subtyp"/>
</dbReference>